<organism evidence="1 2">
    <name type="scientific">Cyphomyrmex costatus</name>
    <dbReference type="NCBI Taxonomy" id="456900"/>
    <lineage>
        <taxon>Eukaryota</taxon>
        <taxon>Metazoa</taxon>
        <taxon>Ecdysozoa</taxon>
        <taxon>Arthropoda</taxon>
        <taxon>Hexapoda</taxon>
        <taxon>Insecta</taxon>
        <taxon>Pterygota</taxon>
        <taxon>Neoptera</taxon>
        <taxon>Endopterygota</taxon>
        <taxon>Hymenoptera</taxon>
        <taxon>Apocrita</taxon>
        <taxon>Aculeata</taxon>
        <taxon>Formicoidea</taxon>
        <taxon>Formicidae</taxon>
        <taxon>Myrmicinae</taxon>
        <taxon>Cyphomyrmex</taxon>
    </lineage>
</organism>
<feature type="non-terminal residue" evidence="1">
    <location>
        <position position="1"/>
    </location>
</feature>
<dbReference type="EMBL" id="KQ976919">
    <property type="protein sequence ID" value="KYN07083.1"/>
    <property type="molecule type" value="Genomic_DNA"/>
</dbReference>
<gene>
    <name evidence="1" type="ORF">ALC62_01955</name>
</gene>
<dbReference type="AlphaFoldDB" id="A0A151INN9"/>
<sequence length="115" mass="13076">TRWWWTGYGGGEGCVESRRIGRREDRHTRESIRCASAILLPVRRVAAEAWIPDGVDSAARTNRSLSRAALSRSIGTPEGGRESYRDIHTARSWVEGRGTPRVSRRWERAREKRSG</sequence>
<accession>A0A151INN9</accession>
<keyword evidence="2" id="KW-1185">Reference proteome</keyword>
<protein>
    <submittedName>
        <fullName evidence="1">Uncharacterized protein</fullName>
    </submittedName>
</protein>
<evidence type="ECO:0000313" key="2">
    <source>
        <dbReference type="Proteomes" id="UP000078542"/>
    </source>
</evidence>
<evidence type="ECO:0000313" key="1">
    <source>
        <dbReference type="EMBL" id="KYN07083.1"/>
    </source>
</evidence>
<reference evidence="1 2" key="1">
    <citation type="submission" date="2016-03" db="EMBL/GenBank/DDBJ databases">
        <title>Cyphomyrmex costatus WGS genome.</title>
        <authorList>
            <person name="Nygaard S."/>
            <person name="Hu H."/>
            <person name="Boomsma J."/>
            <person name="Zhang G."/>
        </authorList>
    </citation>
    <scope>NUCLEOTIDE SEQUENCE [LARGE SCALE GENOMIC DNA]</scope>
    <source>
        <strain evidence="1">MS0001</strain>
        <tissue evidence="1">Whole body</tissue>
    </source>
</reference>
<dbReference type="Proteomes" id="UP000078542">
    <property type="component" value="Unassembled WGS sequence"/>
</dbReference>
<proteinExistence type="predicted"/>
<name>A0A151INN9_9HYME</name>